<gene>
    <name evidence="3" type="ORF">EDD29_2615</name>
</gene>
<feature type="compositionally biased region" description="Basic residues" evidence="1">
    <location>
        <begin position="321"/>
        <end position="332"/>
    </location>
</feature>
<feature type="region of interest" description="Disordered" evidence="1">
    <location>
        <begin position="284"/>
        <end position="332"/>
    </location>
</feature>
<evidence type="ECO:0000256" key="2">
    <source>
        <dbReference type="SAM" id="Phobius"/>
    </source>
</evidence>
<protein>
    <recommendedName>
        <fullName evidence="5">Magnesium transporter NIPA</fullName>
    </recommendedName>
</protein>
<dbReference type="OrthoDB" id="3469424at2"/>
<dbReference type="AlphaFoldDB" id="A0A3N1CUV0"/>
<keyword evidence="2" id="KW-0472">Membrane</keyword>
<keyword evidence="2" id="KW-1133">Transmembrane helix</keyword>
<proteinExistence type="predicted"/>
<dbReference type="RefSeq" id="WP_123664626.1">
    <property type="nucleotide sequence ID" value="NZ_RJKE01000001.1"/>
</dbReference>
<evidence type="ECO:0000313" key="4">
    <source>
        <dbReference type="Proteomes" id="UP000272400"/>
    </source>
</evidence>
<feature type="transmembrane region" description="Helical" evidence="2">
    <location>
        <begin position="6"/>
        <end position="29"/>
    </location>
</feature>
<keyword evidence="2" id="KW-0812">Transmembrane</keyword>
<feature type="compositionally biased region" description="Pro residues" evidence="1">
    <location>
        <begin position="287"/>
        <end position="320"/>
    </location>
</feature>
<keyword evidence="4" id="KW-1185">Reference proteome</keyword>
<feature type="transmembrane region" description="Helical" evidence="2">
    <location>
        <begin position="163"/>
        <end position="185"/>
    </location>
</feature>
<organism evidence="3 4">
    <name type="scientific">Actinocorallia herbida</name>
    <dbReference type="NCBI Taxonomy" id="58109"/>
    <lineage>
        <taxon>Bacteria</taxon>
        <taxon>Bacillati</taxon>
        <taxon>Actinomycetota</taxon>
        <taxon>Actinomycetes</taxon>
        <taxon>Streptosporangiales</taxon>
        <taxon>Thermomonosporaceae</taxon>
        <taxon>Actinocorallia</taxon>
    </lineage>
</organism>
<feature type="transmembrane region" description="Helical" evidence="2">
    <location>
        <begin position="73"/>
        <end position="94"/>
    </location>
</feature>
<evidence type="ECO:0008006" key="5">
    <source>
        <dbReference type="Google" id="ProtNLM"/>
    </source>
</evidence>
<dbReference type="PANTHER" id="PTHR40761">
    <property type="entry name" value="CONSERVED INTEGRAL MEMBRANE ALANINE VALINE AND LEUCINE RICH PROTEIN-RELATED"/>
    <property type="match status" value="1"/>
</dbReference>
<dbReference type="Proteomes" id="UP000272400">
    <property type="component" value="Unassembled WGS sequence"/>
</dbReference>
<feature type="transmembrane region" description="Helical" evidence="2">
    <location>
        <begin position="131"/>
        <end position="151"/>
    </location>
</feature>
<evidence type="ECO:0000313" key="3">
    <source>
        <dbReference type="EMBL" id="ROO85080.1"/>
    </source>
</evidence>
<feature type="transmembrane region" description="Helical" evidence="2">
    <location>
        <begin position="191"/>
        <end position="211"/>
    </location>
</feature>
<feature type="transmembrane region" description="Helical" evidence="2">
    <location>
        <begin position="223"/>
        <end position="244"/>
    </location>
</feature>
<dbReference type="PANTHER" id="PTHR40761:SF1">
    <property type="entry name" value="CONSERVED INTEGRAL MEMBRANE ALANINE VALINE AND LEUCINE RICH PROTEIN-RELATED"/>
    <property type="match status" value="1"/>
</dbReference>
<feature type="transmembrane region" description="Helical" evidence="2">
    <location>
        <begin position="256"/>
        <end position="274"/>
    </location>
</feature>
<evidence type="ECO:0000256" key="1">
    <source>
        <dbReference type="SAM" id="MobiDB-lite"/>
    </source>
</evidence>
<accession>A0A3N1CUV0</accession>
<sequence length="332" mass="34216">MFVPISLAFLSGCLYYLGFVFFKEAAAVLPPLRGTQPGHFLATVVRNGRWLAGVTLMGGGVVIQVVAAPRLSLPVLVTALLAGLVPLVALSVLVTGERIGGAEAAWLTAMAAGGLLVSWSDPPTPAEIPGASLALLALPSLGLPILLFTIGDVKPDGRHARPLTGIAYGIGAGILVGLAELAFNLQARADFHGPLTIPLLLLFLTAVTIGVAQLQMALQRCRLLTVVFVATVVAKAYLVIGYGLVTARLPGESFGAFWLLVPGVVLIGVSLVLIPRHEPAAEDPADALPPLPPARPLAPPAAPVAPFAAPPMPPAAPPAPVRRRPQGPPHGR</sequence>
<reference evidence="3 4" key="1">
    <citation type="submission" date="2018-11" db="EMBL/GenBank/DDBJ databases">
        <title>Sequencing the genomes of 1000 actinobacteria strains.</title>
        <authorList>
            <person name="Klenk H.-P."/>
        </authorList>
    </citation>
    <scope>NUCLEOTIDE SEQUENCE [LARGE SCALE GENOMIC DNA]</scope>
    <source>
        <strain evidence="3 4">DSM 44254</strain>
    </source>
</reference>
<name>A0A3N1CUV0_9ACTN</name>
<dbReference type="EMBL" id="RJKE01000001">
    <property type="protein sequence ID" value="ROO85080.1"/>
    <property type="molecule type" value="Genomic_DNA"/>
</dbReference>
<comment type="caution">
    <text evidence="3">The sequence shown here is derived from an EMBL/GenBank/DDBJ whole genome shotgun (WGS) entry which is preliminary data.</text>
</comment>
<feature type="transmembrane region" description="Helical" evidence="2">
    <location>
        <begin position="50"/>
        <end position="67"/>
    </location>
</feature>
<feature type="transmembrane region" description="Helical" evidence="2">
    <location>
        <begin position="101"/>
        <end position="119"/>
    </location>
</feature>